<keyword evidence="7" id="KW-1048">Host nucleus</keyword>
<accession>A0AAU7E264</accession>
<keyword evidence="8" id="KW-0945">Host-virus interaction</keyword>
<evidence type="ECO:0000256" key="13">
    <source>
        <dbReference type="ARBA" id="ARBA00023125"/>
    </source>
</evidence>
<dbReference type="Gene3D" id="2.60.120.950">
    <property type="entry name" value="Circovirus capsid protein"/>
    <property type="match status" value="1"/>
</dbReference>
<evidence type="ECO:0000256" key="10">
    <source>
        <dbReference type="ARBA" id="ARBA00022804"/>
    </source>
</evidence>
<keyword evidence="12" id="KW-1164">Virus endocytosis by host</keyword>
<dbReference type="GO" id="GO:0039615">
    <property type="term" value="C:T=1 icosahedral viral capsid"/>
    <property type="evidence" value="ECO:0007669"/>
    <property type="project" value="UniProtKB-KW"/>
</dbReference>
<evidence type="ECO:0000256" key="9">
    <source>
        <dbReference type="ARBA" id="ARBA00022595"/>
    </source>
</evidence>
<evidence type="ECO:0000256" key="1">
    <source>
        <dbReference type="ARBA" id="ARBA00004147"/>
    </source>
</evidence>
<evidence type="ECO:0000256" key="6">
    <source>
        <dbReference type="ARBA" id="ARBA00022561"/>
    </source>
</evidence>
<dbReference type="GO" id="GO:0019062">
    <property type="term" value="P:virion attachment to host cell"/>
    <property type="evidence" value="ECO:0007669"/>
    <property type="project" value="UniProtKB-KW"/>
</dbReference>
<keyword evidence="14" id="KW-1160">Virus entry into host cell</keyword>
<sequence length="222" mass="25827">MAFRRRFRRARAPVARRARYRRATIRRRRFRKPRRRSGNLTFDCVLSTNIEIDKDHKLFNVGCMLDDFNEAKRLWDNFEAYRIWSLKVKIIPLFNVANPETPVPIVVSAPFHRPAPDLDANGILSLDRSRTHRGTSKIQRSFVPTVLSAVRTNSNPDNNNLVKTSWRPRIELSGGSSTKVRHYGGLIYFDAQFGKVPYAKPRQYECQIIAKVTMYTQKGFNN</sequence>
<keyword evidence="13" id="KW-0238">DNA-binding</keyword>
<reference evidence="16" key="1">
    <citation type="journal article" date="2024" name="Microbiome">
        <title>Substantial viral diversity in bats and rodents from East Africa: insights into evolution, recombination, and cocirculation.</title>
        <authorList>
            <person name="Wang D."/>
            <person name="Yang X."/>
            <person name="Ren Z."/>
            <person name="Hu B."/>
            <person name="Zhao H."/>
            <person name="Yang K."/>
            <person name="Shi P."/>
            <person name="Zhang Z."/>
            <person name="Feng Q."/>
            <person name="Nawenja C.V."/>
            <person name="Obanda V."/>
            <person name="Robert K."/>
            <person name="Nalikka B."/>
            <person name="Waruhiu C.N."/>
            <person name="Ochola G.O."/>
            <person name="Onyuok S.O."/>
            <person name="Ochieng H."/>
            <person name="Li B."/>
            <person name="Zhu Y."/>
            <person name="Si H."/>
            <person name="Yin J."/>
            <person name="Kristiansen K."/>
            <person name="Jin X."/>
            <person name="Xu X."/>
            <person name="Xiao M."/>
            <person name="Agwanda B."/>
            <person name="Ommeh S."/>
            <person name="Li J."/>
            <person name="Shi Z.L."/>
        </authorList>
    </citation>
    <scope>NUCLEOTIDE SEQUENCE</scope>
    <source>
        <strain evidence="16">14A/Kenya/BAT2999/2015</strain>
    </source>
</reference>
<dbReference type="InterPro" id="IPR038652">
    <property type="entry name" value="Circovirus_capsid_sf"/>
</dbReference>
<dbReference type="Pfam" id="PF02443">
    <property type="entry name" value="Circo_capsid"/>
    <property type="match status" value="1"/>
</dbReference>
<dbReference type="GO" id="GO:0075509">
    <property type="term" value="P:endocytosis involved in viral entry into host cell"/>
    <property type="evidence" value="ECO:0007669"/>
    <property type="project" value="UniProtKB-KW"/>
</dbReference>
<evidence type="ECO:0000256" key="3">
    <source>
        <dbReference type="ARBA" id="ARBA00010301"/>
    </source>
</evidence>
<evidence type="ECO:0000256" key="2">
    <source>
        <dbReference type="ARBA" id="ARBA00004328"/>
    </source>
</evidence>
<dbReference type="EMBL" id="PP711956">
    <property type="protein sequence ID" value="XBH24028.1"/>
    <property type="molecule type" value="Genomic_DNA"/>
</dbReference>
<keyword evidence="4" id="KW-1140">T=1 icosahedral capsid protein</keyword>
<comment type="subunit">
    <text evidence="15">Homomultimer. Assembles in the nucleus, presumably in an immature form, then migrates to the cytoplasm once assembled as mature virion. Interacts with Rep; this interaction relocates Rep into the nucleus.</text>
</comment>
<keyword evidence="5" id="KW-1163">Viral penetration into host nucleus</keyword>
<proteinExistence type="inferred from homology"/>
<evidence type="ECO:0000256" key="7">
    <source>
        <dbReference type="ARBA" id="ARBA00022562"/>
    </source>
</evidence>
<evidence type="ECO:0000256" key="12">
    <source>
        <dbReference type="ARBA" id="ARBA00022890"/>
    </source>
</evidence>
<evidence type="ECO:0000256" key="8">
    <source>
        <dbReference type="ARBA" id="ARBA00022581"/>
    </source>
</evidence>
<evidence type="ECO:0000256" key="11">
    <source>
        <dbReference type="ARBA" id="ARBA00022844"/>
    </source>
</evidence>
<evidence type="ECO:0000313" key="16">
    <source>
        <dbReference type="EMBL" id="XBH24028.1"/>
    </source>
</evidence>
<dbReference type="GO" id="GO:0043657">
    <property type="term" value="C:host cell"/>
    <property type="evidence" value="ECO:0007669"/>
    <property type="project" value="GOC"/>
</dbReference>
<keyword evidence="9" id="KW-1162">Viral penetration into host cytoplasm</keyword>
<dbReference type="GO" id="GO:0075732">
    <property type="term" value="P:viral penetration into host nucleus"/>
    <property type="evidence" value="ECO:0007669"/>
    <property type="project" value="UniProtKB-KW"/>
</dbReference>
<reference evidence="16" key="2">
    <citation type="submission" date="2024-02" db="EMBL/GenBank/DDBJ databases">
        <authorList>
            <person name="Hu B."/>
        </authorList>
    </citation>
    <scope>NUCLEOTIDE SEQUENCE</scope>
    <source>
        <strain evidence="16">14A/Kenya/BAT2999/2015</strain>
    </source>
</reference>
<keyword evidence="11" id="KW-0946">Virion</keyword>
<evidence type="ECO:0000256" key="15">
    <source>
        <dbReference type="ARBA" id="ARBA00046863"/>
    </source>
</evidence>
<keyword evidence="6" id="KW-0167">Capsid protein</keyword>
<dbReference type="GO" id="GO:0042025">
    <property type="term" value="C:host cell nucleus"/>
    <property type="evidence" value="ECO:0007669"/>
    <property type="project" value="UniProtKB-SubCell"/>
</dbReference>
<comment type="similarity">
    <text evidence="3">Belongs to the circoviridae capsid protein family.</text>
</comment>
<evidence type="ECO:0000256" key="14">
    <source>
        <dbReference type="ARBA" id="ARBA00023296"/>
    </source>
</evidence>
<dbReference type="InterPro" id="IPR003383">
    <property type="entry name" value="Circovirus_capsid"/>
</dbReference>
<name>A0AAU7E264_9CIRC</name>
<protein>
    <submittedName>
        <fullName evidence="16">Capsid protein</fullName>
    </submittedName>
</protein>
<organism evidence="16">
    <name type="scientific">Miniopterus bat circovirus</name>
    <dbReference type="NCBI Taxonomy" id="3141887"/>
    <lineage>
        <taxon>Viruses</taxon>
        <taxon>Monodnaviria</taxon>
        <taxon>Shotokuvirae</taxon>
        <taxon>Cressdnaviricota</taxon>
        <taxon>Arfiviricetes</taxon>
        <taxon>Cirlivirales</taxon>
        <taxon>Circoviridae</taxon>
        <taxon>Circovirus</taxon>
    </lineage>
</organism>
<keyword evidence="10" id="KW-1161">Viral attachment to host cell</keyword>
<dbReference type="GO" id="GO:0019069">
    <property type="term" value="P:viral capsid assembly"/>
    <property type="evidence" value="ECO:0007669"/>
    <property type="project" value="InterPro"/>
</dbReference>
<evidence type="ECO:0000256" key="4">
    <source>
        <dbReference type="ARBA" id="ARBA00022431"/>
    </source>
</evidence>
<dbReference type="GO" id="GO:0003677">
    <property type="term" value="F:DNA binding"/>
    <property type="evidence" value="ECO:0007669"/>
    <property type="project" value="UniProtKB-KW"/>
</dbReference>
<evidence type="ECO:0000256" key="5">
    <source>
        <dbReference type="ARBA" id="ARBA00022524"/>
    </source>
</evidence>
<comment type="subcellular location">
    <subcellularLocation>
        <location evidence="1">Host nucleus</location>
    </subcellularLocation>
    <subcellularLocation>
        <location evidence="2">Virion</location>
    </subcellularLocation>
</comment>